<dbReference type="Pfam" id="PF04810">
    <property type="entry name" value="zf-Sec23_Sec24"/>
    <property type="match status" value="1"/>
</dbReference>
<dbReference type="PANTHER" id="PTHR13803">
    <property type="entry name" value="SEC24-RELATED PROTEIN"/>
    <property type="match status" value="1"/>
</dbReference>
<comment type="subcellular location">
    <subcellularLocation>
        <location evidence="1">Cytoplasmic vesicle</location>
        <location evidence="1">COPII-coated vesicle membrane</location>
        <topology evidence="1">Peripheral membrane protein</topology>
        <orientation evidence="1">Cytoplasmic side</orientation>
    </subcellularLocation>
    <subcellularLocation>
        <location evidence="2">Endoplasmic reticulum membrane</location>
        <topology evidence="2">Peripheral membrane protein</topology>
        <orientation evidence="2">Cytoplasmic side</orientation>
    </subcellularLocation>
</comment>
<dbReference type="Gene3D" id="3.40.20.10">
    <property type="entry name" value="Severin"/>
    <property type="match status" value="1"/>
</dbReference>
<evidence type="ECO:0000256" key="6">
    <source>
        <dbReference type="ARBA" id="ARBA00023329"/>
    </source>
</evidence>
<evidence type="ECO:0000259" key="9">
    <source>
        <dbReference type="Pfam" id="PF04811"/>
    </source>
</evidence>
<dbReference type="InterPro" id="IPR012990">
    <property type="entry name" value="Beta-sandwich_Sec23_24"/>
</dbReference>
<dbReference type="FunFam" id="3.40.50.410:FF:000020">
    <property type="entry name" value="protein transport protein Sec24D isoform X1"/>
    <property type="match status" value="1"/>
</dbReference>
<keyword evidence="4" id="KW-0813">Transport</keyword>
<protein>
    <submittedName>
        <fullName evidence="13">Protein transport protein Sec24C</fullName>
    </submittedName>
</protein>
<dbReference type="Proteomes" id="UP000694867">
    <property type="component" value="Unplaced"/>
</dbReference>
<name>A0AAJ6VUS8_9ACAR</name>
<dbReference type="SUPFAM" id="SSF81811">
    <property type="entry name" value="Helical domain of Sec23/24"/>
    <property type="match status" value="1"/>
</dbReference>
<evidence type="ECO:0000256" key="7">
    <source>
        <dbReference type="SAM" id="MobiDB-lite"/>
    </source>
</evidence>
<dbReference type="KEGG" id="goe:100908712"/>
<dbReference type="Gene3D" id="3.40.50.410">
    <property type="entry name" value="von Willebrand factor, type A domain"/>
    <property type="match status" value="1"/>
</dbReference>
<dbReference type="GO" id="GO:0000149">
    <property type="term" value="F:SNARE binding"/>
    <property type="evidence" value="ECO:0007669"/>
    <property type="project" value="TreeGrafter"/>
</dbReference>
<evidence type="ECO:0000259" key="8">
    <source>
        <dbReference type="Pfam" id="PF04810"/>
    </source>
</evidence>
<dbReference type="SUPFAM" id="SSF81995">
    <property type="entry name" value="beta-sandwich domain of Sec23/24"/>
    <property type="match status" value="1"/>
</dbReference>
<dbReference type="GO" id="GO:0070971">
    <property type="term" value="C:endoplasmic reticulum exit site"/>
    <property type="evidence" value="ECO:0007669"/>
    <property type="project" value="TreeGrafter"/>
</dbReference>
<dbReference type="InterPro" id="IPR036174">
    <property type="entry name" value="Znf_Sec23_Sec24_sf"/>
</dbReference>
<feature type="compositionally biased region" description="Polar residues" evidence="7">
    <location>
        <begin position="11"/>
        <end position="24"/>
    </location>
</feature>
<dbReference type="InterPro" id="IPR006895">
    <property type="entry name" value="Znf_Sec23_Sec24"/>
</dbReference>
<gene>
    <name evidence="13" type="primary">LOC100908712</name>
</gene>
<dbReference type="PANTHER" id="PTHR13803:SF4">
    <property type="entry name" value="SECRETORY 24CD, ISOFORM C"/>
    <property type="match status" value="1"/>
</dbReference>
<evidence type="ECO:0000259" key="10">
    <source>
        <dbReference type="Pfam" id="PF04815"/>
    </source>
</evidence>
<dbReference type="Pfam" id="PF08033">
    <property type="entry name" value="Sec23_BS"/>
    <property type="match status" value="1"/>
</dbReference>
<dbReference type="SUPFAM" id="SSF53300">
    <property type="entry name" value="vWA-like"/>
    <property type="match status" value="1"/>
</dbReference>
<evidence type="ECO:0000256" key="4">
    <source>
        <dbReference type="ARBA" id="ARBA00022448"/>
    </source>
</evidence>
<dbReference type="InterPro" id="IPR006900">
    <property type="entry name" value="Sec23/24_helical_dom"/>
</dbReference>
<evidence type="ECO:0000256" key="1">
    <source>
        <dbReference type="ARBA" id="ARBA00004299"/>
    </source>
</evidence>
<keyword evidence="6" id="KW-0968">Cytoplasmic vesicle</keyword>
<dbReference type="Pfam" id="PF04815">
    <property type="entry name" value="Sec23_helical"/>
    <property type="match status" value="1"/>
</dbReference>
<dbReference type="InterPro" id="IPR050550">
    <property type="entry name" value="SEC23_SEC24_subfamily"/>
</dbReference>
<dbReference type="InterPro" id="IPR036180">
    <property type="entry name" value="Gelsolin-like_dom_sf"/>
</dbReference>
<feature type="region of interest" description="Disordered" evidence="7">
    <location>
        <begin position="1"/>
        <end position="112"/>
    </location>
</feature>
<dbReference type="InterPro" id="IPR006896">
    <property type="entry name" value="Sec23/24_trunk_dom"/>
</dbReference>
<dbReference type="CTD" id="33409"/>
<dbReference type="Gene3D" id="2.60.40.1670">
    <property type="entry name" value="beta-sandwich domain of Sec23/24"/>
    <property type="match status" value="1"/>
</dbReference>
<evidence type="ECO:0000259" key="11">
    <source>
        <dbReference type="Pfam" id="PF08033"/>
    </source>
</evidence>
<dbReference type="GO" id="GO:0030127">
    <property type="term" value="C:COPII vesicle coat"/>
    <property type="evidence" value="ECO:0007669"/>
    <property type="project" value="InterPro"/>
</dbReference>
<evidence type="ECO:0000256" key="3">
    <source>
        <dbReference type="ARBA" id="ARBA00008334"/>
    </source>
</evidence>
<feature type="compositionally biased region" description="Polar residues" evidence="7">
    <location>
        <begin position="69"/>
        <end position="93"/>
    </location>
</feature>
<dbReference type="GeneID" id="100908712"/>
<dbReference type="RefSeq" id="XP_003738426.1">
    <property type="nucleotide sequence ID" value="XM_003738378.2"/>
</dbReference>
<dbReference type="Gene3D" id="2.30.30.380">
    <property type="entry name" value="Zn-finger domain of Sec23/24"/>
    <property type="match status" value="1"/>
</dbReference>
<dbReference type="GO" id="GO:0005789">
    <property type="term" value="C:endoplasmic reticulum membrane"/>
    <property type="evidence" value="ECO:0007669"/>
    <property type="project" value="UniProtKB-SubCell"/>
</dbReference>
<evidence type="ECO:0000313" key="13">
    <source>
        <dbReference type="RefSeq" id="XP_003738426.1"/>
    </source>
</evidence>
<dbReference type="InterPro" id="IPR041742">
    <property type="entry name" value="Sec24-like_trunk_dom"/>
</dbReference>
<keyword evidence="5" id="KW-0653">Protein transport</keyword>
<feature type="domain" description="Sec23/Sec24 helical" evidence="10">
    <location>
        <begin position="628"/>
        <end position="727"/>
    </location>
</feature>
<proteinExistence type="inferred from homology"/>
<dbReference type="GO" id="GO:0090110">
    <property type="term" value="P:COPII-coated vesicle cargo loading"/>
    <property type="evidence" value="ECO:0007669"/>
    <property type="project" value="TreeGrafter"/>
</dbReference>
<evidence type="ECO:0000256" key="5">
    <source>
        <dbReference type="ARBA" id="ARBA00022927"/>
    </source>
</evidence>
<evidence type="ECO:0000313" key="12">
    <source>
        <dbReference type="Proteomes" id="UP000694867"/>
    </source>
</evidence>
<accession>A0AAJ6VUS8</accession>
<dbReference type="Pfam" id="PF04811">
    <property type="entry name" value="Sec23_trunk"/>
    <property type="match status" value="1"/>
</dbReference>
<dbReference type="GO" id="GO:0008270">
    <property type="term" value="F:zinc ion binding"/>
    <property type="evidence" value="ECO:0007669"/>
    <property type="project" value="InterPro"/>
</dbReference>
<comment type="similarity">
    <text evidence="3">Belongs to the SEC23/SEC24 family. SEC24 subfamily.</text>
</comment>
<dbReference type="GO" id="GO:0006886">
    <property type="term" value="P:intracellular protein transport"/>
    <property type="evidence" value="ECO:0007669"/>
    <property type="project" value="InterPro"/>
</dbReference>
<dbReference type="SUPFAM" id="SSF82919">
    <property type="entry name" value="Zn-finger domain of Sec23/24"/>
    <property type="match status" value="1"/>
</dbReference>
<keyword evidence="12" id="KW-1185">Reference proteome</keyword>
<organism evidence="12 13">
    <name type="scientific">Galendromus occidentalis</name>
    <name type="common">western predatory mite</name>
    <dbReference type="NCBI Taxonomy" id="34638"/>
    <lineage>
        <taxon>Eukaryota</taxon>
        <taxon>Metazoa</taxon>
        <taxon>Ecdysozoa</taxon>
        <taxon>Arthropoda</taxon>
        <taxon>Chelicerata</taxon>
        <taxon>Arachnida</taxon>
        <taxon>Acari</taxon>
        <taxon>Parasitiformes</taxon>
        <taxon>Mesostigmata</taxon>
        <taxon>Gamasina</taxon>
        <taxon>Phytoseioidea</taxon>
        <taxon>Phytoseiidae</taxon>
        <taxon>Typhlodrominae</taxon>
        <taxon>Galendromus</taxon>
    </lineage>
</organism>
<reference evidence="13" key="1">
    <citation type="submission" date="2025-08" db="UniProtKB">
        <authorList>
            <consortium name="RefSeq"/>
        </authorList>
    </citation>
    <scope>IDENTIFICATION</scope>
</reference>
<dbReference type="InterPro" id="IPR036465">
    <property type="entry name" value="vWFA_dom_sf"/>
</dbReference>
<feature type="domain" description="Sec23/Sec24 beta-sandwich" evidence="11">
    <location>
        <begin position="532"/>
        <end position="616"/>
    </location>
</feature>
<dbReference type="AlphaFoldDB" id="A0AAJ6VUS8"/>
<evidence type="ECO:0000256" key="2">
    <source>
        <dbReference type="ARBA" id="ARBA00004397"/>
    </source>
</evidence>
<dbReference type="CDD" id="cd01479">
    <property type="entry name" value="Sec24-like"/>
    <property type="match status" value="1"/>
</dbReference>
<sequence>MPPPVGGPPTGAQNGLYSGPTSAFQPPPQTHGQPPAGPPQGYNMGSPMSPPGQYNPQAIGQGYAASPPNMYNQQNGQYPPSQHPQHLQSTGGYPQQPAAPQRKLDPDQMPSPIQVIEDDRKNAGPVFGTNRLGTLPPLVTTDVEIQDEGNAGPNYIRSTVYSVPCSPDVIKQTQVPLAVAITPFARHAKSDGVLPLSVFNEEIVRCNRCKAYMCPFMQFLDGGRRFQCVFCKATTEVPQSYFNHLDHNGARVDKWQRAELCLGSYEILATQEYCKNNVLPKAAPAFIFIVDVSYNAIKNGMVQLFCQNIRDILEDLPTEDDEPNETPAIRVGFITYSSQVHFYNIDPNLSSPRMMVVPDVSDMFVPLLEGCLVKPSEASRAIESLCEEIPKMFGDTRETETILGPAIEAGMEALKAAECPGKLFVLHTTMPTLEAPGKLKNRDDRKLLGTEKEKTVLAPACPYYQELATQCVQAGCSVDLFIANNSFVDVASIGQVAKISGGEVFKYTYFQADTDGERFIADLRRDVARPVAFDAVLRVRTSTGLRPTDFYGNFYMQNTTDVELASIDCDKCITVEMKYDDKLPEGECAFIQAALLYTSVKGIRKLRLHNLCLQTTSQMADMFRNCELDTILNLFCKQGLRQLMDGNPKSLREGLTLRASTILANYRKHCATASSSGQLILPECMKLMPLYVCCMMKSDALAGGPELTIDDRAYAMLCLGSMDVKSSQIYLYPRLLAVTDLDPSDNSIPTATRTTVEKIRENEAYILENGVMMFLYIGLQVDPIWCESIFGVRNVTQIQVERTLPLLNNPRSKHLHELIASIRNERQRFMKLYIVRQGDKWERVLRQFLIEDRMSDTQPSYVDYLCQLHREIRGLI</sequence>
<dbReference type="InterPro" id="IPR036175">
    <property type="entry name" value="Sec23/24_helical_dom_sf"/>
</dbReference>
<feature type="domain" description="Zinc finger Sec23/Sec24-type" evidence="8">
    <location>
        <begin position="203"/>
        <end position="241"/>
    </location>
</feature>
<dbReference type="SUPFAM" id="SSF82754">
    <property type="entry name" value="C-terminal, gelsolin-like domain of Sec23/24"/>
    <property type="match status" value="1"/>
</dbReference>
<feature type="domain" description="Sec23/Sec24 trunk" evidence="9">
    <location>
        <begin position="283"/>
        <end position="527"/>
    </location>
</feature>
<dbReference type="Gene3D" id="1.20.120.730">
    <property type="entry name" value="Sec23/Sec24 helical domain"/>
    <property type="match status" value="1"/>
</dbReference>
<dbReference type="InterPro" id="IPR029006">
    <property type="entry name" value="ADF-H/Gelsolin-like_dom_sf"/>
</dbReference>